<feature type="compositionally biased region" description="Basic and acidic residues" evidence="5">
    <location>
        <begin position="154"/>
        <end position="182"/>
    </location>
</feature>
<feature type="region of interest" description="Disordered" evidence="5">
    <location>
        <begin position="1"/>
        <end position="34"/>
    </location>
</feature>
<name>A0AAN8J9U0_PATCE</name>
<keyword evidence="8" id="KW-1185">Reference proteome</keyword>
<dbReference type="InterPro" id="IPR036850">
    <property type="entry name" value="NDK-like_dom_sf"/>
</dbReference>
<dbReference type="PROSITE" id="PS51374">
    <property type="entry name" value="NDPK_LIKE"/>
    <property type="match status" value="3"/>
</dbReference>
<dbReference type="PANTHER" id="PTHR43109">
    <property type="entry name" value="NUCLEOSIDE DIPHOSPHATE KINASE 7"/>
    <property type="match status" value="1"/>
</dbReference>
<dbReference type="SMART" id="SM00562">
    <property type="entry name" value="NDK"/>
    <property type="match status" value="1"/>
</dbReference>
<evidence type="ECO:0000313" key="8">
    <source>
        <dbReference type="Proteomes" id="UP001347796"/>
    </source>
</evidence>
<reference evidence="7 8" key="1">
    <citation type="submission" date="2024-01" db="EMBL/GenBank/DDBJ databases">
        <title>The genome of the rayed Mediterranean limpet Patella caerulea (Linnaeus, 1758).</title>
        <authorList>
            <person name="Anh-Thu Weber A."/>
            <person name="Halstead-Nussloch G."/>
        </authorList>
    </citation>
    <scope>NUCLEOTIDE SEQUENCE [LARGE SCALE GENOMIC DNA]</scope>
    <source>
        <strain evidence="7">AATW-2023a</strain>
        <tissue evidence="7">Whole specimen</tissue>
    </source>
</reference>
<comment type="subcellular location">
    <subcellularLocation>
        <location evidence="1">Cytoplasm</location>
    </subcellularLocation>
</comment>
<keyword evidence="2" id="KW-0963">Cytoplasm</keyword>
<comment type="caution">
    <text evidence="3">Lacks conserved residue(s) required for the propagation of feature annotation.</text>
</comment>
<feature type="region of interest" description="Disordered" evidence="5">
    <location>
        <begin position="401"/>
        <end position="430"/>
    </location>
</feature>
<organism evidence="7 8">
    <name type="scientific">Patella caerulea</name>
    <name type="common">Rayed Mediterranean limpet</name>
    <dbReference type="NCBI Taxonomy" id="87958"/>
    <lineage>
        <taxon>Eukaryota</taxon>
        <taxon>Metazoa</taxon>
        <taxon>Spiralia</taxon>
        <taxon>Lophotrochozoa</taxon>
        <taxon>Mollusca</taxon>
        <taxon>Gastropoda</taxon>
        <taxon>Patellogastropoda</taxon>
        <taxon>Patelloidea</taxon>
        <taxon>Patellidae</taxon>
        <taxon>Patella</taxon>
    </lineage>
</organism>
<dbReference type="Pfam" id="PF00334">
    <property type="entry name" value="NDK"/>
    <property type="match status" value="1"/>
</dbReference>
<evidence type="ECO:0000259" key="6">
    <source>
        <dbReference type="SMART" id="SM00562"/>
    </source>
</evidence>
<sequence length="1643" mass="184089">MTKIKGRLVTMDSSDDSDDETIEKQDGQKSALKPQMASIFAEVEQNLPSLDFDFGDMSSDSEVSEEPLIFHRNLKTSDYLDEDKDLDTSQSEEMLADKRAESPPFKSNELSALVNGASQLKDNSVDLSFDNGKLQHKPNTKLDAWNTEIPLQCDPHDDAKQTEDSDDKKDIKKDQKDDEKFSEFLKPETPTLSLNVFENVDLDLVLETLNEDNQYGPPRSRAVWSELTSVAAVRREAGDSEKDTNPSEGLTMIEKLAALSVKQGASGLTEINPQTGAVSKYHPDIYHVDNKWLSTNANKNNSKNKIQEKEVISKKTCSMGTNTSDLTQRPAPLQLSSHVNVSKSETVFIDLRGFEKHREEEKQNMERVQAILHLKNKKSTEDSSESEDETERWIKERKKIKQKLVSRGVTTETLPNKHQSPPGKNYKQPHRVINMLDRTSNNLDQSKSDTSLPDQSQVSIVDNKTRQKELMAQREKERQMEVARKLREEREKEREHRIKLSHRLEAVRPTASVTGRQAMAEATPTLYDLEASYEPAASTLPRVNSLNQPCLLLKIHLASNGEIILHKNRTNQSVDTGEGLSASYTTLLSWLTSLVPDNFTYLQRAAQDKPVNDTIPYVPFYVIGLQQIWLEEKFYLTVAITPTEHFDPKLIQSHKSKKYQGGNPFMQYIHNFLTGNTLHTVCPWLQGLISMEVTGPGEDNPSSKSYSYCPPLPNVTDKPLASFIEVHSDPQAACRIFNMAVGFYWQTIDTEEGMIERTLDDGTVDYETQNTMSLVYKKIYRDPVLLMGIMIRILQEGLDLAGVRLLYPTAELLNLSSDESSGNKSDLELLNNVGPVLALAIRGTFARSIWLDAVGPSDPVLARKTDPNSLCAQYGGSSRDESLLFCPRNSSRVLSEMTRWFGGRVPPGGSINVGTPYERKEHLRSGSPKSRKGKRASFSEVKPDHDDIPTQRPLATLTATTKSDLFLVVSPLFPPKAMGILLATCQRRGYQTRGVKRMRLSNRRAEVLGINSEDVPLFCGEDLNRDYPSTVFLLEKENASHNAASLIEAFMVQLTLKGLMDDIQEEYSKSIGSKQLFYAATYTDDILSSLGGDFTRSPDYDTQCGPSYIQPTFYTNPELEQIVIVILHGYNIQKSCGLFIGQLLNVTPYGRTPVISTLTQGMELLGLKWLPYLTTSQAKEVTPIEVGDKLWKDSIHRLTSEPAFVLALRGVGAFKQLESMVPPGVLNQPNKTPLHKLMSHTAEEAYTFARLFFSKHELYIDNLSRPLLPYIPESLHFSSIKKPSAEYKPEPRISVNIFDIMKCGSCPIKTFLLIKPGAVRKHPLAKFLKKFGQEGFRVVGLKLDVLDAQKANVIIQSHEIEDEEVQEKHLSHLTSGPSVLICLERENSVKKLVDIIGPDDPQAARRKSQFLWRGIFGSDPVANGLYGSVDYCTAVKELEVFFPELSTQLLDNSQQEEVIEDSIIDVDYNNNRQISINHDGHSLHYEDSTMAGIHATLLLQTNCILLTPPLLSSTPRSKGQGYVEVIESLQTNGFEIIGARMVNLSQTQAEQFLCLSEAGSFKQVPLLLMGRCIVLAIQRDNAVVAFNSIFESTVSGDALLKKYGQFILRSSTVKQAHKLLPFFFDSLMPGSQITITTNKPIQA</sequence>
<feature type="region of interest" description="Disordered" evidence="5">
    <location>
        <begin position="136"/>
        <end position="182"/>
    </location>
</feature>
<feature type="region of interest" description="Disordered" evidence="5">
    <location>
        <begin position="79"/>
        <end position="109"/>
    </location>
</feature>
<evidence type="ECO:0000256" key="4">
    <source>
        <dbReference type="SAM" id="Coils"/>
    </source>
</evidence>
<evidence type="ECO:0000256" key="2">
    <source>
        <dbReference type="ARBA" id="ARBA00022490"/>
    </source>
</evidence>
<comment type="similarity">
    <text evidence="3">Belongs to the NDK family.</text>
</comment>
<evidence type="ECO:0000256" key="5">
    <source>
        <dbReference type="SAM" id="MobiDB-lite"/>
    </source>
</evidence>
<proteinExistence type="inferred from homology"/>
<gene>
    <name evidence="7" type="ORF">SNE40_017136</name>
</gene>
<dbReference type="Proteomes" id="UP001347796">
    <property type="component" value="Unassembled WGS sequence"/>
</dbReference>
<feature type="compositionally biased region" description="Polar residues" evidence="5">
    <location>
        <begin position="408"/>
        <end position="419"/>
    </location>
</feature>
<dbReference type="SUPFAM" id="SSF54919">
    <property type="entry name" value="Nucleoside diphosphate kinase, NDK"/>
    <property type="match status" value="4"/>
</dbReference>
<dbReference type="InterPro" id="IPR034907">
    <property type="entry name" value="NDK-like_dom"/>
</dbReference>
<dbReference type="PANTHER" id="PTHR43109:SF3">
    <property type="entry name" value="DYNEIN AXONEMAL ASSEMBLY FACTOR 8"/>
    <property type="match status" value="1"/>
</dbReference>
<feature type="region of interest" description="Disordered" evidence="5">
    <location>
        <begin position="911"/>
        <end position="951"/>
    </location>
</feature>
<dbReference type="GO" id="GO:0005879">
    <property type="term" value="C:axonemal microtubule"/>
    <property type="evidence" value="ECO:0007669"/>
    <property type="project" value="TreeGrafter"/>
</dbReference>
<dbReference type="Gene3D" id="3.30.70.141">
    <property type="entry name" value="Nucleoside diphosphate kinase-like domain"/>
    <property type="match status" value="3"/>
</dbReference>
<dbReference type="EMBL" id="JAZGQO010000011">
    <property type="protein sequence ID" value="KAK6173731.1"/>
    <property type="molecule type" value="Genomic_DNA"/>
</dbReference>
<accession>A0AAN8J9U0</accession>
<feature type="coiled-coil region" evidence="4">
    <location>
        <begin position="472"/>
        <end position="503"/>
    </location>
</feature>
<feature type="domain" description="Nucleoside diphosphate kinase-like" evidence="6">
    <location>
        <begin position="1309"/>
        <end position="1449"/>
    </location>
</feature>
<evidence type="ECO:0000256" key="1">
    <source>
        <dbReference type="ARBA" id="ARBA00004496"/>
    </source>
</evidence>
<protein>
    <recommendedName>
        <fullName evidence="6">Nucleoside diphosphate kinase-like domain-containing protein</fullName>
    </recommendedName>
</protein>
<evidence type="ECO:0000256" key="3">
    <source>
        <dbReference type="PROSITE-ProRule" id="PRU00706"/>
    </source>
</evidence>
<keyword evidence="4" id="KW-0175">Coiled coil</keyword>
<comment type="caution">
    <text evidence="7">The sequence shown here is derived from an EMBL/GenBank/DDBJ whole genome shotgun (WGS) entry which is preliminary data.</text>
</comment>
<evidence type="ECO:0000313" key="7">
    <source>
        <dbReference type="EMBL" id="KAK6173731.1"/>
    </source>
</evidence>